<dbReference type="AlphaFoldDB" id="A0A6A6U110"/>
<accession>A0A6A6U110</accession>
<feature type="compositionally biased region" description="Basic and acidic residues" evidence="1">
    <location>
        <begin position="108"/>
        <end position="127"/>
    </location>
</feature>
<dbReference type="OrthoDB" id="3063476at2759"/>
<organism evidence="2 3">
    <name type="scientific">Microthyrium microscopicum</name>
    <dbReference type="NCBI Taxonomy" id="703497"/>
    <lineage>
        <taxon>Eukaryota</taxon>
        <taxon>Fungi</taxon>
        <taxon>Dikarya</taxon>
        <taxon>Ascomycota</taxon>
        <taxon>Pezizomycotina</taxon>
        <taxon>Dothideomycetes</taxon>
        <taxon>Dothideomycetes incertae sedis</taxon>
        <taxon>Microthyriales</taxon>
        <taxon>Microthyriaceae</taxon>
        <taxon>Microthyrium</taxon>
    </lineage>
</organism>
<dbReference type="InterPro" id="IPR053203">
    <property type="entry name" value="Cisplatin_resist-associated"/>
</dbReference>
<evidence type="ECO:0000313" key="2">
    <source>
        <dbReference type="EMBL" id="KAF2665979.1"/>
    </source>
</evidence>
<feature type="region of interest" description="Disordered" evidence="1">
    <location>
        <begin position="1"/>
        <end position="74"/>
    </location>
</feature>
<keyword evidence="3" id="KW-1185">Reference proteome</keyword>
<dbReference type="EMBL" id="MU004239">
    <property type="protein sequence ID" value="KAF2665979.1"/>
    <property type="molecule type" value="Genomic_DNA"/>
</dbReference>
<protein>
    <submittedName>
        <fullName evidence="2">Uncharacterized protein</fullName>
    </submittedName>
</protein>
<dbReference type="Pfam" id="PF12223">
    <property type="entry name" value="DUF3602"/>
    <property type="match status" value="1"/>
</dbReference>
<dbReference type="PANTHER" id="PTHR34693:SF1">
    <property type="entry name" value="PROTEIN PAR32"/>
    <property type="match status" value="1"/>
</dbReference>
<sequence>MIETRARPTLADESSSNARTLSHGRGGAGNMGKDRRPSAGVKDLETPTIKSEKYTTGRGGSGNIAKNDKTRPEVARAAQDVEIAATTKPEANFHIGRGGAANVASLSEQEKQKAKDSNKRRSTEIEREVKKGVNTVLEKVGLKK</sequence>
<reference evidence="2" key="1">
    <citation type="journal article" date="2020" name="Stud. Mycol.">
        <title>101 Dothideomycetes genomes: a test case for predicting lifestyles and emergence of pathogens.</title>
        <authorList>
            <person name="Haridas S."/>
            <person name="Albert R."/>
            <person name="Binder M."/>
            <person name="Bloem J."/>
            <person name="Labutti K."/>
            <person name="Salamov A."/>
            <person name="Andreopoulos B."/>
            <person name="Baker S."/>
            <person name="Barry K."/>
            <person name="Bills G."/>
            <person name="Bluhm B."/>
            <person name="Cannon C."/>
            <person name="Castanera R."/>
            <person name="Culley D."/>
            <person name="Daum C."/>
            <person name="Ezra D."/>
            <person name="Gonzalez J."/>
            <person name="Henrissat B."/>
            <person name="Kuo A."/>
            <person name="Liang C."/>
            <person name="Lipzen A."/>
            <person name="Lutzoni F."/>
            <person name="Magnuson J."/>
            <person name="Mondo S."/>
            <person name="Nolan M."/>
            <person name="Ohm R."/>
            <person name="Pangilinan J."/>
            <person name="Park H.-J."/>
            <person name="Ramirez L."/>
            <person name="Alfaro M."/>
            <person name="Sun H."/>
            <person name="Tritt A."/>
            <person name="Yoshinaga Y."/>
            <person name="Zwiers L.-H."/>
            <person name="Turgeon B."/>
            <person name="Goodwin S."/>
            <person name="Spatafora J."/>
            <person name="Crous P."/>
            <person name="Grigoriev I."/>
        </authorList>
    </citation>
    <scope>NUCLEOTIDE SEQUENCE</scope>
    <source>
        <strain evidence="2">CBS 115976</strain>
    </source>
</reference>
<dbReference type="PANTHER" id="PTHR34693">
    <property type="entry name" value="PROTEIN PAR32"/>
    <property type="match status" value="1"/>
</dbReference>
<evidence type="ECO:0000313" key="3">
    <source>
        <dbReference type="Proteomes" id="UP000799302"/>
    </source>
</evidence>
<feature type="compositionally biased region" description="Basic and acidic residues" evidence="1">
    <location>
        <begin position="32"/>
        <end position="55"/>
    </location>
</feature>
<proteinExistence type="predicted"/>
<evidence type="ECO:0000256" key="1">
    <source>
        <dbReference type="SAM" id="MobiDB-lite"/>
    </source>
</evidence>
<name>A0A6A6U110_9PEZI</name>
<feature type="region of interest" description="Disordered" evidence="1">
    <location>
        <begin position="88"/>
        <end position="127"/>
    </location>
</feature>
<gene>
    <name evidence="2" type="ORF">BT63DRAFT_442312</name>
</gene>
<dbReference type="Proteomes" id="UP000799302">
    <property type="component" value="Unassembled WGS sequence"/>
</dbReference>
<dbReference type="InterPro" id="IPR022024">
    <property type="entry name" value="DUF3602"/>
</dbReference>